<keyword evidence="4 5" id="KW-0274">FAD</keyword>
<dbReference type="PANTHER" id="PTHR11552">
    <property type="entry name" value="GLUCOSE-METHANOL-CHOLINE GMC OXIDOREDUCTASE"/>
    <property type="match status" value="1"/>
</dbReference>
<dbReference type="InterPro" id="IPR000172">
    <property type="entry name" value="GMC_OxRdtase_N"/>
</dbReference>
<organism evidence="9 10">
    <name type="scientific">Neptunomonas japonica JAMM 1380</name>
    <dbReference type="NCBI Taxonomy" id="1441457"/>
    <lineage>
        <taxon>Bacteria</taxon>
        <taxon>Pseudomonadati</taxon>
        <taxon>Pseudomonadota</taxon>
        <taxon>Gammaproteobacteria</taxon>
        <taxon>Oceanospirillales</taxon>
        <taxon>Oceanospirillaceae</taxon>
        <taxon>Neptunomonas</taxon>
    </lineage>
</organism>
<dbReference type="GO" id="GO:0016614">
    <property type="term" value="F:oxidoreductase activity, acting on CH-OH group of donors"/>
    <property type="evidence" value="ECO:0007669"/>
    <property type="project" value="InterPro"/>
</dbReference>
<dbReference type="PANTHER" id="PTHR11552:SF147">
    <property type="entry name" value="CHOLINE DEHYDROGENASE, MITOCHONDRIAL"/>
    <property type="match status" value="1"/>
</dbReference>
<reference evidence="9 10" key="1">
    <citation type="journal article" date="2008" name="Int. J. Syst. Evol. Microbiol.">
        <title>Neptunomonas japonica sp. nov., an Osedax japonicus symbiont-like bacterium isolated from sediment adjacent to sperm whale carcasses off Kagoshima, Japan.</title>
        <authorList>
            <person name="Miyazaki M."/>
            <person name="Nogi Y."/>
            <person name="Fujiwara Y."/>
            <person name="Kawato M."/>
            <person name="Kubokawa K."/>
            <person name="Horikoshi K."/>
        </authorList>
    </citation>
    <scope>NUCLEOTIDE SEQUENCE [LARGE SCALE GENOMIC DNA]</scope>
    <source>
        <strain evidence="9 10">JAMM 1380</strain>
    </source>
</reference>
<dbReference type="RefSeq" id="WP_201350361.1">
    <property type="nucleotide sequence ID" value="NZ_AP014546.1"/>
</dbReference>
<evidence type="ECO:0000256" key="6">
    <source>
        <dbReference type="RuleBase" id="RU003968"/>
    </source>
</evidence>
<feature type="domain" description="Glucose-methanol-choline oxidoreductase N-terminal" evidence="7">
    <location>
        <begin position="81"/>
        <end position="104"/>
    </location>
</feature>
<dbReference type="EMBL" id="AP014546">
    <property type="protein sequence ID" value="BBB29767.1"/>
    <property type="molecule type" value="Genomic_DNA"/>
</dbReference>
<evidence type="ECO:0000256" key="1">
    <source>
        <dbReference type="ARBA" id="ARBA00001974"/>
    </source>
</evidence>
<dbReference type="AlphaFoldDB" id="A0A7R6PGH1"/>
<evidence type="ECO:0000259" key="7">
    <source>
        <dbReference type="PROSITE" id="PS00623"/>
    </source>
</evidence>
<comment type="similarity">
    <text evidence="2 6">Belongs to the GMC oxidoreductase family.</text>
</comment>
<accession>A0A7R6PGH1</accession>
<evidence type="ECO:0000256" key="2">
    <source>
        <dbReference type="ARBA" id="ARBA00010790"/>
    </source>
</evidence>
<protein>
    <submittedName>
        <fullName evidence="9">Alcohol dehydrogenase</fullName>
    </submittedName>
</protein>
<evidence type="ECO:0000259" key="8">
    <source>
        <dbReference type="PROSITE" id="PS00624"/>
    </source>
</evidence>
<dbReference type="Gene3D" id="3.30.560.10">
    <property type="entry name" value="Glucose Oxidase, domain 3"/>
    <property type="match status" value="1"/>
</dbReference>
<sequence length="543" mass="58929">MKSYDYIIVGAGSSGCVVANRLSADPSITVCLIEAGGNGKSPLISIPAGIFGLYGNKTYDYTFEGVPQRHLNNRTMMVNRGKALGGSSAINSMVYIRGNQNDYDGWAKLGCEGWSYADVLPLFKKMEANQNAQKNEYHGYNGELSVTKPQDPNPVCEVFIKAGVTAGLPENNDFNSETQLGLGIYDVKQNSGERVSSYSAFVKPVLSRANLTVMTDSEIVALQIGDDTVIGLEVEENGVPQQLRCNKEVVLCAGTILSPRILLASGIGDKAALNELGIECKLHLPGVGENLQDHVDSMVTVRSSKSQTIGISLGTLLPHIIPAPFKYWLARKGWWTTNYVEAGGFAKTKLADAAEPGSADADPDVQFHFTPLFRSHRGKKFELGHGYSVFTCVLRPRSAGSVKLANDGTARNVLIDHNFFADERDQKVLIEGVKKARKILASPEFDHLRGEEMAPGKDVQTDEQILEYLRNTTTTVYHPVGTCKMGIDEMAVVDPTTLKVKGMRNLRVMDASVMPTLISGNTSAPSMMIAEKGAQMILAERDG</sequence>
<dbReference type="PROSITE" id="PS00624">
    <property type="entry name" value="GMC_OXRED_2"/>
    <property type="match status" value="1"/>
</dbReference>
<dbReference type="KEGG" id="njp:NEJAP_1817"/>
<keyword evidence="3 6" id="KW-0285">Flavoprotein</keyword>
<keyword evidence="10" id="KW-1185">Reference proteome</keyword>
<evidence type="ECO:0000313" key="9">
    <source>
        <dbReference type="EMBL" id="BBB29767.1"/>
    </source>
</evidence>
<dbReference type="InterPro" id="IPR007867">
    <property type="entry name" value="GMC_OxRtase_C"/>
</dbReference>
<proteinExistence type="inferred from homology"/>
<dbReference type="PROSITE" id="PS00623">
    <property type="entry name" value="GMC_OXRED_1"/>
    <property type="match status" value="1"/>
</dbReference>
<evidence type="ECO:0000313" key="10">
    <source>
        <dbReference type="Proteomes" id="UP000595332"/>
    </source>
</evidence>
<dbReference type="Proteomes" id="UP000595332">
    <property type="component" value="Chromosome"/>
</dbReference>
<dbReference type="Gene3D" id="3.50.50.60">
    <property type="entry name" value="FAD/NAD(P)-binding domain"/>
    <property type="match status" value="1"/>
</dbReference>
<evidence type="ECO:0000256" key="5">
    <source>
        <dbReference type="PIRSR" id="PIRSR000137-2"/>
    </source>
</evidence>
<comment type="cofactor">
    <cofactor evidence="1 5">
        <name>FAD</name>
        <dbReference type="ChEBI" id="CHEBI:57692"/>
    </cofactor>
</comment>
<dbReference type="GO" id="GO:0050660">
    <property type="term" value="F:flavin adenine dinucleotide binding"/>
    <property type="evidence" value="ECO:0007669"/>
    <property type="project" value="InterPro"/>
</dbReference>
<feature type="binding site" evidence="5">
    <location>
        <begin position="91"/>
        <end position="94"/>
    </location>
    <ligand>
        <name>FAD</name>
        <dbReference type="ChEBI" id="CHEBI:57692"/>
    </ligand>
</feature>
<evidence type="ECO:0000256" key="3">
    <source>
        <dbReference type="ARBA" id="ARBA00022630"/>
    </source>
</evidence>
<dbReference type="Pfam" id="PF05199">
    <property type="entry name" value="GMC_oxred_C"/>
    <property type="match status" value="1"/>
</dbReference>
<dbReference type="PROSITE" id="PS51257">
    <property type="entry name" value="PROKAR_LIPOPROTEIN"/>
    <property type="match status" value="1"/>
</dbReference>
<name>A0A7R6PGH1_9GAMM</name>
<dbReference type="SUPFAM" id="SSF54373">
    <property type="entry name" value="FAD-linked reductases, C-terminal domain"/>
    <property type="match status" value="1"/>
</dbReference>
<dbReference type="InterPro" id="IPR036188">
    <property type="entry name" value="FAD/NAD-bd_sf"/>
</dbReference>
<dbReference type="Pfam" id="PF00732">
    <property type="entry name" value="GMC_oxred_N"/>
    <property type="match status" value="1"/>
</dbReference>
<dbReference type="InterPro" id="IPR012132">
    <property type="entry name" value="GMC_OxRdtase"/>
</dbReference>
<dbReference type="SUPFAM" id="SSF51905">
    <property type="entry name" value="FAD/NAD(P)-binding domain"/>
    <property type="match status" value="1"/>
</dbReference>
<feature type="domain" description="Glucose-methanol-choline oxidoreductase N-terminal" evidence="8">
    <location>
        <begin position="254"/>
        <end position="268"/>
    </location>
</feature>
<gene>
    <name evidence="9" type="ORF">NEJAP_1817</name>
</gene>
<dbReference type="PIRSF" id="PIRSF000137">
    <property type="entry name" value="Alcohol_oxidase"/>
    <property type="match status" value="1"/>
</dbReference>
<evidence type="ECO:0000256" key="4">
    <source>
        <dbReference type="ARBA" id="ARBA00022827"/>
    </source>
</evidence>